<proteinExistence type="predicted"/>
<dbReference type="Proteomes" id="UP000823632">
    <property type="component" value="Unassembled WGS sequence"/>
</dbReference>
<reference evidence="1" key="1">
    <citation type="submission" date="2020-10" db="EMBL/GenBank/DDBJ databases">
        <authorList>
            <person name="Gilroy R."/>
        </authorList>
    </citation>
    <scope>NUCLEOTIDE SEQUENCE</scope>
    <source>
        <strain evidence="1">10192</strain>
    </source>
</reference>
<gene>
    <name evidence="1" type="ORF">IAC76_06385</name>
</gene>
<organism evidence="1 2">
    <name type="scientific">Candidatus Scatousia excrementipullorum</name>
    <dbReference type="NCBI Taxonomy" id="2840936"/>
    <lineage>
        <taxon>Bacteria</taxon>
        <taxon>Candidatus Scatousia</taxon>
    </lineage>
</organism>
<comment type="caution">
    <text evidence="1">The sequence shown here is derived from an EMBL/GenBank/DDBJ whole genome shotgun (WGS) entry which is preliminary data.</text>
</comment>
<accession>A0A9D9GZW2</accession>
<dbReference type="EMBL" id="JADIND010000139">
    <property type="protein sequence ID" value="MBO8430999.1"/>
    <property type="molecule type" value="Genomic_DNA"/>
</dbReference>
<name>A0A9D9GZW2_9BACT</name>
<sequence length="151" mass="17717">MFKLPNYIFGRLLDHSAIKVSILGNEFYRHENKVACKLFFTVKTPDNHLLKDLFIDDYFVSIGIAKCSENDTFDLTTGQKIAYAKAEKAAYWEVMSRLLAFKSDLKQFLDTFDTVYSQFSEKYDRTIECTDRYLDRFNGCQNFENESEPFC</sequence>
<evidence type="ECO:0000313" key="1">
    <source>
        <dbReference type="EMBL" id="MBO8430999.1"/>
    </source>
</evidence>
<reference evidence="1" key="2">
    <citation type="journal article" date="2021" name="PeerJ">
        <title>Extensive microbial diversity within the chicken gut microbiome revealed by metagenomics and culture.</title>
        <authorList>
            <person name="Gilroy R."/>
            <person name="Ravi A."/>
            <person name="Getino M."/>
            <person name="Pursley I."/>
            <person name="Horton D.L."/>
            <person name="Alikhan N.F."/>
            <person name="Baker D."/>
            <person name="Gharbi K."/>
            <person name="Hall N."/>
            <person name="Watson M."/>
            <person name="Adriaenssens E.M."/>
            <person name="Foster-Nyarko E."/>
            <person name="Jarju S."/>
            <person name="Secka A."/>
            <person name="Antonio M."/>
            <person name="Oren A."/>
            <person name="Chaudhuri R.R."/>
            <person name="La Ragione R."/>
            <person name="Hildebrand F."/>
            <person name="Pallen M.J."/>
        </authorList>
    </citation>
    <scope>NUCLEOTIDE SEQUENCE</scope>
    <source>
        <strain evidence="1">10192</strain>
    </source>
</reference>
<protein>
    <submittedName>
        <fullName evidence="1">Uncharacterized protein</fullName>
    </submittedName>
</protein>
<evidence type="ECO:0000313" key="2">
    <source>
        <dbReference type="Proteomes" id="UP000823632"/>
    </source>
</evidence>
<dbReference type="AlphaFoldDB" id="A0A9D9GZW2"/>